<proteinExistence type="predicted"/>
<dbReference type="CTD" id="729475"/>
<evidence type="ECO:0000259" key="1">
    <source>
        <dbReference type="Pfam" id="PF15696"/>
    </source>
</evidence>
<dbReference type="PANTHER" id="PTHR39229">
    <property type="entry name" value="MCG1037962"/>
    <property type="match status" value="1"/>
</dbReference>
<name>A0A6J1UKF5_9SAUR</name>
<feature type="domain" description="RAD51 interacting motif" evidence="1">
    <location>
        <begin position="489"/>
        <end position="521"/>
    </location>
</feature>
<dbReference type="PANTHER" id="PTHR39229:SF1">
    <property type="entry name" value="RAD51-ASSOCIATED PROTEIN 2"/>
    <property type="match status" value="1"/>
</dbReference>
<dbReference type="Pfam" id="PF15696">
    <property type="entry name" value="RAD51_interact"/>
    <property type="match status" value="1"/>
</dbReference>
<gene>
    <name evidence="3" type="primary">RAD51AP2</name>
</gene>
<dbReference type="KEGG" id="nss:113417278"/>
<accession>A0A6J1UKF5</accession>
<sequence length="522" mass="60882">MEDSSLKTVLPTPEETEEPYSKKFKIDSNQVIFERGQQQLFEICNEDNKSANKFLCFPKTWNFSQHNLELREKSSTILKNSVRQHANFKMFMNAKLQSRLLENIPYIGKWPSNSCTTLRNGSCKLKKNNSDFIQLESLVSYAKESETATKTNMSKTNEWPTRGIIFYIILAEKFIARIESLFGDVPEFQNKEKNPGCCHAYKMLQSEEQHLISKPVRSYENSDKEVLKFCFPFKYFMNGKKSDFESLNYEYKNILHKNNDILSYKKQRRFYRRKNFRRNKIFRHTYTLYSKKCGINLKLTKGIAFELFLQSKGTYHYTSCSTKQKGEDSREEHFSSETNRRDQFELVLEELRMFNEISKANENSLSQTEINILEKESHVLNCSDNIPDQVNRNINPVISTTDITMSCTSGVKQNSYTKSSFHQNIQFGEQEIPHNYSSNLSDEELFCSSSEKRAHCKQSFSWNPAFVSQTFTKEGSYNLTTERGNCLLSGIIRIQPLKTCCGPLRVGLSRKAKLKQLHPYLK</sequence>
<dbReference type="AlphaFoldDB" id="A0A6J1UKF5"/>
<dbReference type="InterPro" id="IPR031419">
    <property type="entry name" value="RAD51_interact"/>
</dbReference>
<organism evidence="2 3">
    <name type="scientific">Notechis scutatus</name>
    <name type="common">mainland tiger snake</name>
    <dbReference type="NCBI Taxonomy" id="8663"/>
    <lineage>
        <taxon>Eukaryota</taxon>
        <taxon>Metazoa</taxon>
        <taxon>Chordata</taxon>
        <taxon>Craniata</taxon>
        <taxon>Vertebrata</taxon>
        <taxon>Euteleostomi</taxon>
        <taxon>Lepidosauria</taxon>
        <taxon>Squamata</taxon>
        <taxon>Bifurcata</taxon>
        <taxon>Unidentata</taxon>
        <taxon>Episquamata</taxon>
        <taxon>Toxicofera</taxon>
        <taxon>Serpentes</taxon>
        <taxon>Colubroidea</taxon>
        <taxon>Elapidae</taxon>
        <taxon>Hydrophiinae</taxon>
        <taxon>Notechis</taxon>
    </lineage>
</organism>
<protein>
    <submittedName>
        <fullName evidence="3">RAD51-associated protein 2</fullName>
    </submittedName>
</protein>
<reference evidence="3" key="1">
    <citation type="submission" date="2025-08" db="UniProtKB">
        <authorList>
            <consortium name="RefSeq"/>
        </authorList>
    </citation>
    <scope>IDENTIFICATION</scope>
</reference>
<dbReference type="GO" id="GO:0032991">
    <property type="term" value="C:protein-containing complex"/>
    <property type="evidence" value="ECO:0007669"/>
    <property type="project" value="TreeGrafter"/>
</dbReference>
<dbReference type="RefSeq" id="XP_026531372.1">
    <property type="nucleotide sequence ID" value="XM_026675587.1"/>
</dbReference>
<dbReference type="GeneID" id="113417278"/>
<dbReference type="InterPro" id="IPR053355">
    <property type="entry name" value="RAD51-associated"/>
</dbReference>
<dbReference type="Proteomes" id="UP000504612">
    <property type="component" value="Unplaced"/>
</dbReference>
<evidence type="ECO:0000313" key="3">
    <source>
        <dbReference type="RefSeq" id="XP_026531372.1"/>
    </source>
</evidence>
<keyword evidence="2" id="KW-1185">Reference proteome</keyword>
<evidence type="ECO:0000313" key="2">
    <source>
        <dbReference type="Proteomes" id="UP000504612"/>
    </source>
</evidence>